<comment type="caution">
    <text evidence="2">The sequence shown here is derived from an EMBL/GenBank/DDBJ whole genome shotgun (WGS) entry which is preliminary data.</text>
</comment>
<dbReference type="AlphaFoldDB" id="A0A2T0UFB1"/>
<reference evidence="2 3" key="1">
    <citation type="submission" date="2018-03" db="EMBL/GenBank/DDBJ databases">
        <title>Genomic Encyclopedia of Archaeal and Bacterial Type Strains, Phase II (KMG-II): from individual species to whole genera.</title>
        <authorList>
            <person name="Goeker M."/>
        </authorList>
    </citation>
    <scope>NUCLEOTIDE SEQUENCE [LARGE SCALE GENOMIC DNA]</scope>
    <source>
        <strain evidence="2 3">ATCC BAA-1496</strain>
    </source>
</reference>
<evidence type="ECO:0000256" key="1">
    <source>
        <dbReference type="SAM" id="MobiDB-lite"/>
    </source>
</evidence>
<gene>
    <name evidence="2" type="ORF">BCF74_11820</name>
</gene>
<proteinExistence type="predicted"/>
<organism evidence="2 3">
    <name type="scientific">Knoellia remsis</name>
    <dbReference type="NCBI Taxonomy" id="407159"/>
    <lineage>
        <taxon>Bacteria</taxon>
        <taxon>Bacillati</taxon>
        <taxon>Actinomycetota</taxon>
        <taxon>Actinomycetes</taxon>
        <taxon>Micrococcales</taxon>
        <taxon>Intrasporangiaceae</taxon>
        <taxon>Knoellia</taxon>
    </lineage>
</organism>
<dbReference type="EMBL" id="PVTI01000018">
    <property type="protein sequence ID" value="PRY56626.1"/>
    <property type="molecule type" value="Genomic_DNA"/>
</dbReference>
<protein>
    <submittedName>
        <fullName evidence="2">Uncharacterized protein</fullName>
    </submittedName>
</protein>
<keyword evidence="3" id="KW-1185">Reference proteome</keyword>
<feature type="compositionally biased region" description="Basic and acidic residues" evidence="1">
    <location>
        <begin position="90"/>
        <end position="123"/>
    </location>
</feature>
<sequence length="123" mass="13983">MSTGRQSAELKGRQKVVAFEVRIVRHNLINTHAAGEKLQEHLYGVTKAPDHRLTMAHRGIGGDAVQSRHVVHGSDGVGQQNPTGRPRNFRSLERREMRRLREDREDGLRRRPELSDHRLPVSG</sequence>
<feature type="region of interest" description="Disordered" evidence="1">
    <location>
        <begin position="72"/>
        <end position="123"/>
    </location>
</feature>
<dbReference type="Proteomes" id="UP000237822">
    <property type="component" value="Unassembled WGS sequence"/>
</dbReference>
<evidence type="ECO:0000313" key="3">
    <source>
        <dbReference type="Proteomes" id="UP000237822"/>
    </source>
</evidence>
<evidence type="ECO:0000313" key="2">
    <source>
        <dbReference type="EMBL" id="PRY56626.1"/>
    </source>
</evidence>
<accession>A0A2T0UFB1</accession>
<name>A0A2T0UFB1_9MICO</name>